<protein>
    <submittedName>
        <fullName evidence="2">Glycosyl transferase, group 2 family protein, putative</fullName>
    </submittedName>
</protein>
<dbReference type="SUPFAM" id="SSF53448">
    <property type="entry name" value="Nucleotide-diphospho-sugar transferases"/>
    <property type="match status" value="1"/>
</dbReference>
<proteinExistence type="predicted"/>
<dbReference type="STRING" id="329726.AM1_5776"/>
<dbReference type="InterPro" id="IPR001173">
    <property type="entry name" value="Glyco_trans_2-like"/>
</dbReference>
<reference evidence="2 3" key="1">
    <citation type="journal article" date="2008" name="Proc. Natl. Acad. Sci. U.S.A.">
        <title>Niche adaptation and genome expansion in the chlorophyll d-producing cyanobacterium Acaryochloris marina.</title>
        <authorList>
            <person name="Swingley W.D."/>
            <person name="Chen M."/>
            <person name="Cheung P.C."/>
            <person name="Conrad A.L."/>
            <person name="Dejesa L.C."/>
            <person name="Hao J."/>
            <person name="Honchak B.M."/>
            <person name="Karbach L.E."/>
            <person name="Kurdoglu A."/>
            <person name="Lahiri S."/>
            <person name="Mastrian S.D."/>
            <person name="Miyashita H."/>
            <person name="Page L."/>
            <person name="Ramakrishna P."/>
            <person name="Satoh S."/>
            <person name="Sattley W.M."/>
            <person name="Shimada Y."/>
            <person name="Taylor H.L."/>
            <person name="Tomo T."/>
            <person name="Tsuchiya T."/>
            <person name="Wang Z.T."/>
            <person name="Raymond J."/>
            <person name="Mimuro M."/>
            <person name="Blankenship R.E."/>
            <person name="Touchman J.W."/>
        </authorList>
    </citation>
    <scope>NUCLEOTIDE SEQUENCE [LARGE SCALE GENOMIC DNA]</scope>
    <source>
        <strain evidence="3">MBIC 11017</strain>
    </source>
</reference>
<gene>
    <name evidence="2" type="ordered locus">AM1_5776</name>
</gene>
<dbReference type="eggNOG" id="COG0463">
    <property type="taxonomic scope" value="Bacteria"/>
</dbReference>
<dbReference type="AlphaFoldDB" id="B0BZH6"/>
<dbReference type="RefSeq" id="WP_012165935.1">
    <property type="nucleotide sequence ID" value="NC_009925.1"/>
</dbReference>
<dbReference type="GO" id="GO:0016758">
    <property type="term" value="F:hexosyltransferase activity"/>
    <property type="evidence" value="ECO:0007669"/>
    <property type="project" value="UniProtKB-ARBA"/>
</dbReference>
<dbReference type="PANTHER" id="PTHR22916">
    <property type="entry name" value="GLYCOSYLTRANSFERASE"/>
    <property type="match status" value="1"/>
</dbReference>
<dbReference type="OrthoDB" id="396512at2"/>
<dbReference type="KEGG" id="amr:AM1_5776"/>
<dbReference type="Gene3D" id="3.90.550.10">
    <property type="entry name" value="Spore Coat Polysaccharide Biosynthesis Protein SpsA, Chain A"/>
    <property type="match status" value="1"/>
</dbReference>
<dbReference type="CAZy" id="GT2">
    <property type="family name" value="Glycosyltransferase Family 2"/>
</dbReference>
<name>B0BZH6_ACAM1</name>
<organism evidence="2 3">
    <name type="scientific">Acaryochloris marina (strain MBIC 11017)</name>
    <dbReference type="NCBI Taxonomy" id="329726"/>
    <lineage>
        <taxon>Bacteria</taxon>
        <taxon>Bacillati</taxon>
        <taxon>Cyanobacteriota</taxon>
        <taxon>Cyanophyceae</taxon>
        <taxon>Acaryochloridales</taxon>
        <taxon>Acaryochloridaceae</taxon>
        <taxon>Acaryochloris</taxon>
    </lineage>
</organism>
<evidence type="ECO:0000313" key="2">
    <source>
        <dbReference type="EMBL" id="ABW30721.1"/>
    </source>
</evidence>
<sequence>MSIPILSICIPAYNRPQWFSRALFSILSTPETQQSQVEIVISDDSTIDKCGHITHELLSDWQGPWQYQANSPSLGMAKNWNRCVQMATGEYVLILHDDDYLETGAIATILETIQANPQRSAFLFGVNVVTANGHVRKKQEFSKMQYLDRESALQQLLLNSSFVRFPGIILKHNVFQQVGYFDETVGGIADIHLWIRIFNAHGLLCIPFTTANYTVHADALTMNMFNESVLKNLISLFDWIKAEHWLDVDTIEFCKTNYFHQFILAGTVRYLRKREFKNARNVFSLFKFIKIDSRSAYMKWKFIRNILALLL</sequence>
<dbReference type="Proteomes" id="UP000000268">
    <property type="component" value="Chromosome"/>
</dbReference>
<keyword evidence="2" id="KW-0808">Transferase</keyword>
<dbReference type="InterPro" id="IPR029044">
    <property type="entry name" value="Nucleotide-diphossugar_trans"/>
</dbReference>
<dbReference type="HOGENOM" id="CLU_893178_0_0_3"/>
<accession>B0BZH6</accession>
<evidence type="ECO:0000259" key="1">
    <source>
        <dbReference type="Pfam" id="PF00535"/>
    </source>
</evidence>
<dbReference type="Pfam" id="PF00535">
    <property type="entry name" value="Glycos_transf_2"/>
    <property type="match status" value="1"/>
</dbReference>
<keyword evidence="3" id="KW-1185">Reference proteome</keyword>
<dbReference type="EMBL" id="CP000828">
    <property type="protein sequence ID" value="ABW30721.1"/>
    <property type="molecule type" value="Genomic_DNA"/>
</dbReference>
<feature type="domain" description="Glycosyltransferase 2-like" evidence="1">
    <location>
        <begin position="7"/>
        <end position="176"/>
    </location>
</feature>
<dbReference type="PANTHER" id="PTHR22916:SF3">
    <property type="entry name" value="UDP-GLCNAC:BETAGAL BETA-1,3-N-ACETYLGLUCOSAMINYLTRANSFERASE-LIKE PROTEIN 1"/>
    <property type="match status" value="1"/>
</dbReference>
<evidence type="ECO:0000313" key="3">
    <source>
        <dbReference type="Proteomes" id="UP000000268"/>
    </source>
</evidence>